<dbReference type="GO" id="GO:0051056">
    <property type="term" value="P:regulation of small GTPase mediated signal transduction"/>
    <property type="evidence" value="ECO:0007669"/>
    <property type="project" value="InterPro"/>
</dbReference>
<dbReference type="Gene3D" id="3.40.50.11210">
    <property type="entry name" value="Rap/Ran-GAP"/>
    <property type="match status" value="1"/>
</dbReference>
<dbReference type="Pfam" id="PF02145">
    <property type="entry name" value="Rap_GAP"/>
    <property type="match status" value="1"/>
</dbReference>
<organism evidence="4 5">
    <name type="scientific">Bifiguratus adelaidae</name>
    <dbReference type="NCBI Taxonomy" id="1938954"/>
    <lineage>
        <taxon>Eukaryota</taxon>
        <taxon>Fungi</taxon>
        <taxon>Fungi incertae sedis</taxon>
        <taxon>Mucoromycota</taxon>
        <taxon>Mucoromycotina</taxon>
        <taxon>Endogonomycetes</taxon>
        <taxon>Endogonales</taxon>
        <taxon>Endogonales incertae sedis</taxon>
        <taxon>Bifiguratus</taxon>
    </lineage>
</organism>
<dbReference type="InterPro" id="IPR046859">
    <property type="entry name" value="RGPA/RALGAPB_N"/>
</dbReference>
<evidence type="ECO:0000313" key="4">
    <source>
        <dbReference type="EMBL" id="OZJ03418.1"/>
    </source>
</evidence>
<evidence type="ECO:0000256" key="2">
    <source>
        <dbReference type="SAM" id="MobiDB-lite"/>
    </source>
</evidence>
<dbReference type="PROSITE" id="PS50085">
    <property type="entry name" value="RAPGAP"/>
    <property type="match status" value="1"/>
</dbReference>
<dbReference type="InterPro" id="IPR035974">
    <property type="entry name" value="Rap/Ran-GAP_sf"/>
</dbReference>
<name>A0A261XYM9_9FUNG</name>
<proteinExistence type="predicted"/>
<dbReference type="EMBL" id="MVBO01000086">
    <property type="protein sequence ID" value="OZJ03418.1"/>
    <property type="molecule type" value="Genomic_DNA"/>
</dbReference>
<comment type="caution">
    <text evidence="4">The sequence shown here is derived from an EMBL/GenBank/DDBJ whole genome shotgun (WGS) entry which is preliminary data.</text>
</comment>
<gene>
    <name evidence="4" type="ORF">BZG36_03602</name>
</gene>
<dbReference type="InterPro" id="IPR000331">
    <property type="entry name" value="Rap/Ran_GAP_dom"/>
</dbReference>
<evidence type="ECO:0000313" key="5">
    <source>
        <dbReference type="Proteomes" id="UP000242875"/>
    </source>
</evidence>
<feature type="compositionally biased region" description="Basic and acidic residues" evidence="2">
    <location>
        <begin position="921"/>
        <end position="931"/>
    </location>
</feature>
<feature type="region of interest" description="Disordered" evidence="2">
    <location>
        <begin position="921"/>
        <end position="944"/>
    </location>
</feature>
<sequence>MFLDWIAQLQLLQHDAQTDILSVLPLATRKSLVQAITTYLHPPQGHPTPDPSVFSSLAHVKWFMEVIGQGFTLPLEDMQITTDDITIYAQWLFELNQRPKAVREEGLEQEFFQIIFHQYSLLFEPRGPKPVAPSNRPTSTGTSVQNVAIPLTLSLGTPGLIAHTSSPGLSPAVVAQQQREKNAILIQRHQELCKKVLTVFAMAGRTLGPTFTKETWIVLLKVVLGITDYLLSDFADGYKTPYGKEMANELCVPLLRVLFELWLRSKIEDVELWNIFKKCFRRWTHRAPVIQQWNAASLALTQRSIRILYGPTEGTDIVNIMLSGTSIPLDLPDEFVLYAWHRTLYMIPNPCTLPPSNFFLALQGIGRDQKGPLPSPPDGNTILHMFGEWLFEATYSTNRSPQDQEAQLGRAEAFGILCRIFSQTQTRNAFLRTYIERFYVALAVGLRSDSCLPTILANSTKLFAVNLEGIRMLLPDFVVGVKMVLPRLATDMRLSPGISLESLRLSAMKICAAIMSLPNHYENVHLSSGWDQGMQPVGDILVGAGDQERAVTELLKVLYIQDASDAKPNALPTLKRYILEVLVASLRTEVSSYNLRMLLHLLNVYAVQEVYFCPGLAATIVQIIQAKLMTMTLPPDVALNAFQVLMDLVHLHEYVKRDSKNTPRELVLALCRYVNTLLSSGNLTTNYPLIVSAYDCTIRWVLAGQWIVDDHDCCTAVINTISMGITLPERGSDMVASIDVQIDKKKKRETAFPPPKQLFALQNRSKQINANGLDANGVVGGGLNKSNPGFHRKEELAVKLAAEYCMSQFVNQLGNFPPWRNETGVTRTSTLFDDLKHIKTSREEDPISKGEDEVTHIEFYIIDGRTIISIVDLATAEPVKVDLHGKLNTATSAEPRFLLVMRDTTGKYSWLLESRYQELKTKATSRAKDSTDVSTQDSSSESFSVSMPQLTIHGISNSNSPATPSSPCDNIISVKAVNEDQLPTLDELLEAHADSMALCGLIRTLADDQQRMESAAIGRAVDTRSHSISPSSLSHRDISTRHGYHMLSQLGFLSLENRDRIIPLKVNDNIINQLRTLDTLNDHPACRRECVTISVLYSRTGFEDPQQIIARDNAEPDSFRQFLSSLGWMVDLSSHTGYCGRLDPTFCPSAPYYADRHTEMIFNSPTLLKIPTDQTTDEGFPNPLQLYQRICSDDFVCVLWVDDLLGYRRLSKRLRQTSNLLPKAMVFIFVNPLSGKATGLFWVRIVIPPGGHFAMIAAQRLADNPLAFGPLVDGMIISQHALGVLIRNTSLSAHQACRVVTESYTRPFLLRKQFIDEFYHRSRTHISTSDLFTEILTHS</sequence>
<dbReference type="GO" id="GO:0005096">
    <property type="term" value="F:GTPase activator activity"/>
    <property type="evidence" value="ECO:0007669"/>
    <property type="project" value="UniProtKB-KW"/>
</dbReference>
<keyword evidence="5" id="KW-1185">Reference proteome</keyword>
<dbReference type="SUPFAM" id="SSF111347">
    <property type="entry name" value="Rap/Ran-GAP"/>
    <property type="match status" value="1"/>
</dbReference>
<dbReference type="Pfam" id="PF20412">
    <property type="entry name" value="RALGAPB_N"/>
    <property type="match status" value="1"/>
</dbReference>
<keyword evidence="1" id="KW-0343">GTPase activation</keyword>
<feature type="compositionally biased region" description="Low complexity" evidence="2">
    <location>
        <begin position="932"/>
        <end position="944"/>
    </location>
</feature>
<reference evidence="4 5" key="1">
    <citation type="journal article" date="2017" name="Mycologia">
        <title>Bifiguratus adelaidae, gen. et sp. nov., a new member of Mucoromycotina in endophytic and soil-dwelling habitats.</title>
        <authorList>
            <person name="Torres-Cruz T.J."/>
            <person name="Billingsley Tobias T.L."/>
            <person name="Almatruk M."/>
            <person name="Hesse C."/>
            <person name="Kuske C.R."/>
            <person name="Desiro A."/>
            <person name="Benucci G.M."/>
            <person name="Bonito G."/>
            <person name="Stajich J.E."/>
            <person name="Dunlap C."/>
            <person name="Arnold A.E."/>
            <person name="Porras-Alfaro A."/>
        </authorList>
    </citation>
    <scope>NUCLEOTIDE SEQUENCE [LARGE SCALE GENOMIC DNA]</scope>
    <source>
        <strain evidence="4 5">AZ0501</strain>
    </source>
</reference>
<evidence type="ECO:0000259" key="3">
    <source>
        <dbReference type="PROSITE" id="PS50085"/>
    </source>
</evidence>
<dbReference type="PANTHER" id="PTHR21344:SF1">
    <property type="entry name" value="RAL GTPASE-ACTIVATING PROTEIN SUBUNIT BETA"/>
    <property type="match status" value="1"/>
</dbReference>
<evidence type="ECO:0000256" key="1">
    <source>
        <dbReference type="ARBA" id="ARBA00022468"/>
    </source>
</evidence>
<accession>A0A261XYM9</accession>
<dbReference type="Proteomes" id="UP000242875">
    <property type="component" value="Unassembled WGS sequence"/>
</dbReference>
<feature type="domain" description="Rap-GAP" evidence="3">
    <location>
        <begin position="1079"/>
        <end position="1318"/>
    </location>
</feature>
<dbReference type="InterPro" id="IPR039930">
    <property type="entry name" value="RALGAPB"/>
</dbReference>
<protein>
    <recommendedName>
        <fullName evidence="3">Rap-GAP domain-containing protein</fullName>
    </recommendedName>
</protein>
<dbReference type="PANTHER" id="PTHR21344">
    <property type="entry name" value="RAL GTPASE-ACTIVATING PROTEIN SUBUNIT BETA"/>
    <property type="match status" value="1"/>
</dbReference>
<dbReference type="OrthoDB" id="1749473at2759"/>